<keyword evidence="1" id="KW-1133">Transmembrane helix</keyword>
<comment type="caution">
    <text evidence="2">The sequence shown here is derived from an EMBL/GenBank/DDBJ whole genome shotgun (WGS) entry which is preliminary data.</text>
</comment>
<evidence type="ECO:0000256" key="1">
    <source>
        <dbReference type="SAM" id="Phobius"/>
    </source>
</evidence>
<sequence length="86" mass="9391">MPNGNIQVGPLKVGLEFIVRMLAMGSMLTAMLWVLSAQISELKVSVGTIQNTQQVMREDIVGLKTSLVYIESKVDANAQHREGPAH</sequence>
<protein>
    <submittedName>
        <fullName evidence="2">Uncharacterized protein</fullName>
    </submittedName>
</protein>
<keyword evidence="1" id="KW-0812">Transmembrane</keyword>
<name>A0A0F9H732_9ZZZZ</name>
<gene>
    <name evidence="2" type="ORF">LCGC14_1739920</name>
</gene>
<proteinExistence type="predicted"/>
<keyword evidence="1" id="KW-0472">Membrane</keyword>
<reference evidence="2" key="1">
    <citation type="journal article" date="2015" name="Nature">
        <title>Complex archaea that bridge the gap between prokaryotes and eukaryotes.</title>
        <authorList>
            <person name="Spang A."/>
            <person name="Saw J.H."/>
            <person name="Jorgensen S.L."/>
            <person name="Zaremba-Niedzwiedzka K."/>
            <person name="Martijn J."/>
            <person name="Lind A.E."/>
            <person name="van Eijk R."/>
            <person name="Schleper C."/>
            <person name="Guy L."/>
            <person name="Ettema T.J."/>
        </authorList>
    </citation>
    <scope>NUCLEOTIDE SEQUENCE</scope>
</reference>
<dbReference type="EMBL" id="LAZR01015905">
    <property type="protein sequence ID" value="KKM06845.1"/>
    <property type="molecule type" value="Genomic_DNA"/>
</dbReference>
<accession>A0A0F9H732</accession>
<organism evidence="2">
    <name type="scientific">marine sediment metagenome</name>
    <dbReference type="NCBI Taxonomy" id="412755"/>
    <lineage>
        <taxon>unclassified sequences</taxon>
        <taxon>metagenomes</taxon>
        <taxon>ecological metagenomes</taxon>
    </lineage>
</organism>
<dbReference type="AlphaFoldDB" id="A0A0F9H732"/>
<feature type="transmembrane region" description="Helical" evidence="1">
    <location>
        <begin position="17"/>
        <end position="35"/>
    </location>
</feature>
<evidence type="ECO:0000313" key="2">
    <source>
        <dbReference type="EMBL" id="KKM06845.1"/>
    </source>
</evidence>